<organism evidence="2 3">
    <name type="scientific">Denitromonas halophila</name>
    <dbReference type="NCBI Taxonomy" id="1629404"/>
    <lineage>
        <taxon>Bacteria</taxon>
        <taxon>Pseudomonadati</taxon>
        <taxon>Pseudomonadota</taxon>
        <taxon>Betaproteobacteria</taxon>
        <taxon>Rhodocyclales</taxon>
        <taxon>Zoogloeaceae</taxon>
        <taxon>Denitromonas</taxon>
    </lineage>
</organism>
<keyword evidence="3" id="KW-1185">Reference proteome</keyword>
<evidence type="ECO:0000313" key="2">
    <source>
        <dbReference type="EMBL" id="TVO57536.1"/>
    </source>
</evidence>
<dbReference type="EMBL" id="VMNK01000006">
    <property type="protein sequence ID" value="TVO57536.1"/>
    <property type="molecule type" value="Genomic_DNA"/>
</dbReference>
<comment type="caution">
    <text evidence="2">The sequence shown here is derived from an EMBL/GenBank/DDBJ whole genome shotgun (WGS) entry which is preliminary data.</text>
</comment>
<dbReference type="OrthoDB" id="2043985at2"/>
<dbReference type="Pfam" id="PF10123">
    <property type="entry name" value="Mu-like_Pro"/>
    <property type="match status" value="1"/>
</dbReference>
<evidence type="ECO:0000313" key="3">
    <source>
        <dbReference type="Proteomes" id="UP000319502"/>
    </source>
</evidence>
<reference evidence="2 3" key="1">
    <citation type="submission" date="2019-07" db="EMBL/GenBank/DDBJ databases">
        <title>The pathways for chlorine oxyanion respiration interact through the shared metabolite chlorate.</title>
        <authorList>
            <person name="Barnum T.P."/>
            <person name="Cheng Y."/>
            <person name="Hill K.A."/>
            <person name="Lucas L.N."/>
            <person name="Carlson H.K."/>
            <person name="Coates J.D."/>
        </authorList>
    </citation>
    <scope>NUCLEOTIDE SEQUENCE [LARGE SCALE GENOMIC DNA]</scope>
    <source>
        <strain evidence="2 3">SFB-3</strain>
    </source>
</reference>
<sequence>MAKAHKPTPRIAVAALSVAMGNAALAVGELQILPAGEFRSWDGRPEKAPAWRIDAAIAGRVIAELRSRINPIVIDYEHQTLLAEKNGQPAPAAGWIDPADVEWREGVGLVARRVRWTPRAAQMVDADEYRYFSPVFEHAELSGDVVALRMGALTNNPGLDGMAAVALTRLFSDSPHPQETPVNETLTKLLATLGLAADANEETALTAVAALKAKAGTADALTTEVAALKAKTPTAPDPAKYVPVEAMHALQTEVAALTAGITADKVGKAVEQALAAGKLLPAQTNWATELGKKDLAALTAYIDSAPQVAALRGTQTGGAAPEGGAGGSQTDAELAVCKALGLSADEFSKAKVG</sequence>
<keyword evidence="1" id="KW-0732">Signal</keyword>
<dbReference type="AlphaFoldDB" id="A0A557QXH1"/>
<protein>
    <recommendedName>
        <fullName evidence="4">Protease (I) and scaffold (Z) protein</fullName>
    </recommendedName>
</protein>
<dbReference type="PIRSF" id="PIRSF016624">
    <property type="entry name" value="Mu_prophg_I"/>
    <property type="match status" value="1"/>
</dbReference>
<feature type="chain" id="PRO_5021956302" description="Protease (I) and scaffold (Z) protein" evidence="1">
    <location>
        <begin position="27"/>
        <end position="353"/>
    </location>
</feature>
<gene>
    <name evidence="2" type="ORF">FHP91_07620</name>
</gene>
<feature type="signal peptide" evidence="1">
    <location>
        <begin position="1"/>
        <end position="26"/>
    </location>
</feature>
<name>A0A557QXH1_9RHOO</name>
<dbReference type="InterPro" id="IPR012106">
    <property type="entry name" value="Phage_Mu_Gp1"/>
</dbReference>
<dbReference type="RefSeq" id="WP_144309009.1">
    <property type="nucleotide sequence ID" value="NZ_VMNK01000006.1"/>
</dbReference>
<dbReference type="Proteomes" id="UP000319502">
    <property type="component" value="Unassembled WGS sequence"/>
</dbReference>
<evidence type="ECO:0000256" key="1">
    <source>
        <dbReference type="SAM" id="SignalP"/>
    </source>
</evidence>
<proteinExistence type="predicted"/>
<evidence type="ECO:0008006" key="4">
    <source>
        <dbReference type="Google" id="ProtNLM"/>
    </source>
</evidence>
<accession>A0A557QXH1</accession>